<accession>A0ABS3B181</accession>
<dbReference type="RefSeq" id="WP_206229557.1">
    <property type="nucleotide sequence ID" value="NZ_JAFIWB010000007.1"/>
</dbReference>
<gene>
    <name evidence="1" type="ORF">JR064_09440</name>
</gene>
<organism evidence="1 2">
    <name type="scientific">Xanthomonas bonasiae</name>
    <dbReference type="NCBI Taxonomy" id="2810351"/>
    <lineage>
        <taxon>Bacteria</taxon>
        <taxon>Pseudomonadati</taxon>
        <taxon>Pseudomonadota</taxon>
        <taxon>Gammaproteobacteria</taxon>
        <taxon>Lysobacterales</taxon>
        <taxon>Lysobacteraceae</taxon>
        <taxon>Xanthomonas</taxon>
    </lineage>
</organism>
<sequence length="144" mass="15436">MDFRTSFDLASPRMKLVRRGVLLVLAALALSGCQPRQTGMFSTLELDKDGLLYGYEIFIVKADRDAGAGQDYYAIVQCADGKAGPPAIGQVTMTADQVRIALPSHATPGCPSSTFVGTVGFKELAGHFAGGEQLALARKYSFWE</sequence>
<evidence type="ECO:0008006" key="3">
    <source>
        <dbReference type="Google" id="ProtNLM"/>
    </source>
</evidence>
<evidence type="ECO:0000313" key="1">
    <source>
        <dbReference type="EMBL" id="MBN6102388.1"/>
    </source>
</evidence>
<comment type="caution">
    <text evidence="1">The sequence shown here is derived from an EMBL/GenBank/DDBJ whole genome shotgun (WGS) entry which is preliminary data.</text>
</comment>
<dbReference type="PROSITE" id="PS51257">
    <property type="entry name" value="PROKAR_LIPOPROTEIN"/>
    <property type="match status" value="1"/>
</dbReference>
<protein>
    <recommendedName>
        <fullName evidence="3">Lipoprotein</fullName>
    </recommendedName>
</protein>
<keyword evidence="2" id="KW-1185">Reference proteome</keyword>
<evidence type="ECO:0000313" key="2">
    <source>
        <dbReference type="Proteomes" id="UP000695802"/>
    </source>
</evidence>
<dbReference type="Proteomes" id="UP000695802">
    <property type="component" value="Unassembled WGS sequence"/>
</dbReference>
<name>A0ABS3B181_9XANT</name>
<proteinExistence type="predicted"/>
<reference evidence="1 2" key="1">
    <citation type="submission" date="2021-02" db="EMBL/GenBank/DDBJ databases">
        <title>Taxonomically Unique Crown Gall-Associated Xanthomonas Stains Have Deficiency in Virulence Repertories.</title>
        <authorList>
            <person name="Mafakheri H."/>
            <person name="Taghavi S.M."/>
            <person name="Dimkic I."/>
            <person name="Nemanja K."/>
            <person name="Osdaghi E."/>
        </authorList>
    </citation>
    <scope>NUCLEOTIDE SEQUENCE [LARGE SCALE GENOMIC DNA]</scope>
    <source>
        <strain evidence="1 2">FX4</strain>
    </source>
</reference>
<dbReference type="EMBL" id="JAFIWB010000007">
    <property type="protein sequence ID" value="MBN6102388.1"/>
    <property type="molecule type" value="Genomic_DNA"/>
</dbReference>